<gene>
    <name evidence="3" type="primary">LOC113469999</name>
</gene>
<feature type="compositionally biased region" description="Basic residues" evidence="1">
    <location>
        <begin position="789"/>
        <end position="801"/>
    </location>
</feature>
<dbReference type="KEGG" id="dci:113469999"/>
<dbReference type="PaxDb" id="121845-A0A3Q0J654"/>
<dbReference type="Proteomes" id="UP000079169">
    <property type="component" value="Unplaced"/>
</dbReference>
<feature type="region of interest" description="Disordered" evidence="1">
    <location>
        <begin position="525"/>
        <end position="556"/>
    </location>
</feature>
<dbReference type="AlphaFoldDB" id="A0A3Q0J654"/>
<feature type="compositionally biased region" description="Polar residues" evidence="1">
    <location>
        <begin position="537"/>
        <end position="552"/>
    </location>
</feature>
<keyword evidence="2" id="KW-1185">Reference proteome</keyword>
<protein>
    <submittedName>
        <fullName evidence="3">Uncharacterized protein LOC113469999</fullName>
    </submittedName>
</protein>
<feature type="compositionally biased region" description="Low complexity" evidence="1">
    <location>
        <begin position="144"/>
        <end position="153"/>
    </location>
</feature>
<dbReference type="RefSeq" id="XP_026683916.1">
    <property type="nucleotide sequence ID" value="XM_026828115.1"/>
</dbReference>
<accession>A0A3Q0J654</accession>
<feature type="region of interest" description="Disordered" evidence="1">
    <location>
        <begin position="134"/>
        <end position="153"/>
    </location>
</feature>
<feature type="compositionally biased region" description="Polar residues" evidence="1">
    <location>
        <begin position="361"/>
        <end position="370"/>
    </location>
</feature>
<name>A0A3Q0J654_DIACI</name>
<proteinExistence type="predicted"/>
<reference evidence="3" key="1">
    <citation type="submission" date="2025-08" db="UniProtKB">
        <authorList>
            <consortium name="RefSeq"/>
        </authorList>
    </citation>
    <scope>IDENTIFICATION</scope>
</reference>
<feature type="region of interest" description="Disordered" evidence="1">
    <location>
        <begin position="1"/>
        <end position="20"/>
    </location>
</feature>
<feature type="region of interest" description="Disordered" evidence="1">
    <location>
        <begin position="294"/>
        <end position="370"/>
    </location>
</feature>
<feature type="region of interest" description="Disordered" evidence="1">
    <location>
        <begin position="408"/>
        <end position="428"/>
    </location>
</feature>
<evidence type="ECO:0000256" key="1">
    <source>
        <dbReference type="SAM" id="MobiDB-lite"/>
    </source>
</evidence>
<sequence length="864" mass="95559">MGQFVVPTHQNGMGSPGANNLGQPIVGTSLIFLPMVSQANMILTPIKSHQAIAPLTFTTPSPYQSIAPCLSSNTPMMSHSKRYTKIKPKPPQNAKPAQKTNNPYKIIVQVPNPVPNQNEPCLSSNTPMMSHSKRYTKIKPKPPQNAKPAKKTNNPYKIIVQVPNPVPNQNESAVQEVQPGNNLVMVDQTKIGSITNCATSEHQTNMTNKTNANNFTEYSPYKLDNFISFNNSTSSQNQAQSKDVIENNTSEPCMSNTIDTSAHSLNTPSSMLCTSNISGHETASFQTYVEDVGIPNDKSDTSSGKDATDAVNSNNSVVPQETLLQMRNDGQELDDNGRGIESNGDDVSSGKMNEKDVQHEPTPNNLCQTDLNSIEHNATGQTEINNVQQKEHGTSSNEMEQNHLPQLQNSNELGNSSHNLNNPPGNQSYVSIEKVAESHQEPTANSLLDDSVKFIINEEPLDTNVVYETTQVLNLSNEVNLDAVIVIPPSDETIVEQRNAENEDGAESEHIDVEVLSEGNTDHVLEREDTTEPCEETITNQVSGEEQNTSGASDEVDVTCKDTELNTSSNRNMKDFYLVKEPSNIFVVVNDNPVPSKKNKNVLKPISKNSLEIPKYKHGTKKPKVLEKCEKSSPEVPKTKNKVSKQSPCILKETLYSRIISDKETSSATKQNNSSLDFLNSTCKVTPAVKVLSTPKRKSSSTPRRSYVRALKFETPLKPALKRKCNTSPKDCQIQLPFERIEKPKNVSRNLCEDIEMKKDVKKDQPWDLGLRSLVGVPDNKISPNEIQKRRKRDVKKRRSQVRSEKSKKSKVAPLNTIDEELNNSHDNAKCSLDLKGTRFQKENGKKNKNATKTTSLEGSVVLT</sequence>
<feature type="region of interest" description="Disordered" evidence="1">
    <location>
        <begin position="841"/>
        <end position="864"/>
    </location>
</feature>
<feature type="region of interest" description="Disordered" evidence="1">
    <location>
        <begin position="778"/>
        <end position="829"/>
    </location>
</feature>
<organism evidence="2 3">
    <name type="scientific">Diaphorina citri</name>
    <name type="common">Asian citrus psyllid</name>
    <dbReference type="NCBI Taxonomy" id="121845"/>
    <lineage>
        <taxon>Eukaryota</taxon>
        <taxon>Metazoa</taxon>
        <taxon>Ecdysozoa</taxon>
        <taxon>Arthropoda</taxon>
        <taxon>Hexapoda</taxon>
        <taxon>Insecta</taxon>
        <taxon>Pterygota</taxon>
        <taxon>Neoptera</taxon>
        <taxon>Paraneoptera</taxon>
        <taxon>Hemiptera</taxon>
        <taxon>Sternorrhyncha</taxon>
        <taxon>Psylloidea</taxon>
        <taxon>Psyllidae</taxon>
        <taxon>Diaphorininae</taxon>
        <taxon>Diaphorina</taxon>
    </lineage>
</organism>
<evidence type="ECO:0000313" key="3">
    <source>
        <dbReference type="RefSeq" id="XP_026683916.1"/>
    </source>
</evidence>
<evidence type="ECO:0000313" key="2">
    <source>
        <dbReference type="Proteomes" id="UP000079169"/>
    </source>
</evidence>
<dbReference type="GeneID" id="113469999"/>
<feature type="compositionally biased region" description="Polar residues" evidence="1">
    <location>
        <begin position="8"/>
        <end position="20"/>
    </location>
</feature>
<feature type="compositionally biased region" description="Polar residues" evidence="1">
    <location>
        <begin position="301"/>
        <end position="325"/>
    </location>
</feature>